<accession>A0ABW3TKL4</accession>
<dbReference type="Proteomes" id="UP001597181">
    <property type="component" value="Unassembled WGS sequence"/>
</dbReference>
<comment type="function">
    <text evidence="9">Part of the Sec protein translocase complex. Interacts with the SecYEG preprotein conducting channel. SecDF uses the proton motive force (PMF) to complete protein translocation after the ATP-dependent function of SecA.</text>
</comment>
<dbReference type="PANTHER" id="PTHR30081:SF1">
    <property type="entry name" value="PROTEIN TRANSLOCASE SUBUNIT SECD"/>
    <property type="match status" value="1"/>
</dbReference>
<sequence>MAKPSVAPAVKSARRSLIFLLAIIVGLTGLITLGVYRSDATWTPKLALDLQGGTQILLAANQNDGKAVTGEQLDQAVSILRQRVNASGVSEAEITTQGSNHISVAIPGKVDDETLQRIQASAALDFRGVFVEAPAEAGAATPEDGAAVEGDTPAADASADDAAAEDAAAENAAAEDAASEEAAAEDAAADDAATQEPAGDLYPDPLPKDPADQAWLTPALLQEFAEFTCTADSALEVANAPADKPLITCDETGLLKYILGPVELTGDVITDAVSQQQAMPNGGGTTGLWEVAITMNKEGAKSFGKVSTRLFGQQPPLNQFAFVLDGKVISAPTMNAQILDGRPAISGNFTKDSSKVLADQLKFGALPMSFTVQSQEDISSTLGSNQLLGGLIAGLIGLGLVVVYSLFQYRLLGTLTIASLGIAAILTYLLLTFFSWRQGYRLSLAGVAGIIVAIGFTADSFIVYFERIRDQLRDGFGITAAVEGGWKRAFRTVLASDGVNLLAAVVLFVLAVGNVKGFAFTLGLTTIVDVLVVALFTHPMMTLLARTKVYSGGYKFSGLDPRQLGAVYQGRMAFREPVVATKGSAKKVAKSRGEAERRQTIAERKAAEVAGAGKES</sequence>
<evidence type="ECO:0000256" key="8">
    <source>
        <dbReference type="ARBA" id="ARBA00023136"/>
    </source>
</evidence>
<evidence type="ECO:0000256" key="3">
    <source>
        <dbReference type="ARBA" id="ARBA00022475"/>
    </source>
</evidence>
<evidence type="ECO:0000256" key="10">
    <source>
        <dbReference type="SAM" id="MobiDB-lite"/>
    </source>
</evidence>
<dbReference type="EMBL" id="JBHTLY010000001">
    <property type="protein sequence ID" value="MFD1200759.1"/>
    <property type="molecule type" value="Genomic_DNA"/>
</dbReference>
<feature type="compositionally biased region" description="Low complexity" evidence="10">
    <location>
        <begin position="137"/>
        <end position="157"/>
    </location>
</feature>
<feature type="transmembrane region" description="Helical" evidence="9">
    <location>
        <begin position="442"/>
        <end position="465"/>
    </location>
</feature>
<evidence type="ECO:0000256" key="5">
    <source>
        <dbReference type="ARBA" id="ARBA00022927"/>
    </source>
</evidence>
<dbReference type="SUPFAM" id="SSF82866">
    <property type="entry name" value="Multidrug efflux transporter AcrB transmembrane domain"/>
    <property type="match status" value="1"/>
</dbReference>
<feature type="transmembrane region" description="Helical" evidence="9">
    <location>
        <begin position="387"/>
        <end position="407"/>
    </location>
</feature>
<evidence type="ECO:0000256" key="4">
    <source>
        <dbReference type="ARBA" id="ARBA00022692"/>
    </source>
</evidence>
<keyword evidence="15" id="KW-1185">Reference proteome</keyword>
<feature type="transmembrane region" description="Helical" evidence="9">
    <location>
        <begin position="414"/>
        <end position="436"/>
    </location>
</feature>
<organism evidence="14 15">
    <name type="scientific">Leucobacter albus</name>
    <dbReference type="NCBI Taxonomy" id="272210"/>
    <lineage>
        <taxon>Bacteria</taxon>
        <taxon>Bacillati</taxon>
        <taxon>Actinomycetota</taxon>
        <taxon>Actinomycetes</taxon>
        <taxon>Micrococcales</taxon>
        <taxon>Microbacteriaceae</taxon>
        <taxon>Leucobacter</taxon>
    </lineage>
</organism>
<feature type="transmembrane region" description="Helical" evidence="9">
    <location>
        <begin position="518"/>
        <end position="536"/>
    </location>
</feature>
<feature type="compositionally biased region" description="Acidic residues" evidence="10">
    <location>
        <begin position="158"/>
        <end position="168"/>
    </location>
</feature>
<reference evidence="15" key="1">
    <citation type="journal article" date="2019" name="Int. J. Syst. Evol. Microbiol.">
        <title>The Global Catalogue of Microorganisms (GCM) 10K type strain sequencing project: providing services to taxonomists for standard genome sequencing and annotation.</title>
        <authorList>
            <consortium name="The Broad Institute Genomics Platform"/>
            <consortium name="The Broad Institute Genome Sequencing Center for Infectious Disease"/>
            <person name="Wu L."/>
            <person name="Ma J."/>
        </authorList>
    </citation>
    <scope>NUCLEOTIDE SEQUENCE [LARGE SCALE GENOMIC DNA]</scope>
    <source>
        <strain evidence="15">CCUG 50213</strain>
    </source>
</reference>
<dbReference type="InterPro" id="IPR048634">
    <property type="entry name" value="SecD_SecF_C"/>
</dbReference>
<evidence type="ECO:0000256" key="2">
    <source>
        <dbReference type="ARBA" id="ARBA00022448"/>
    </source>
</evidence>
<keyword evidence="3 9" id="KW-1003">Cell membrane</keyword>
<feature type="region of interest" description="Disordered" evidence="10">
    <location>
        <begin position="137"/>
        <end position="210"/>
    </location>
</feature>
<dbReference type="Pfam" id="PF22599">
    <property type="entry name" value="SecDF_P1_head"/>
    <property type="match status" value="1"/>
</dbReference>
<feature type="compositionally biased region" description="Basic and acidic residues" evidence="10">
    <location>
        <begin position="591"/>
        <end position="607"/>
    </location>
</feature>
<keyword evidence="4 9" id="KW-0812">Transmembrane</keyword>
<comment type="similarity">
    <text evidence="9">Belongs to the SecD/SecF family. SecD subfamily.</text>
</comment>
<dbReference type="Gene3D" id="3.30.70.3220">
    <property type="match status" value="1"/>
</dbReference>
<dbReference type="Pfam" id="PF02355">
    <property type="entry name" value="SecD_SecF_C"/>
    <property type="match status" value="1"/>
</dbReference>
<feature type="transmembrane region" description="Helical" evidence="9">
    <location>
        <begin position="17"/>
        <end position="36"/>
    </location>
</feature>
<dbReference type="PANTHER" id="PTHR30081">
    <property type="entry name" value="PROTEIN-EXPORT MEMBRANE PROTEIN SEC"/>
    <property type="match status" value="1"/>
</dbReference>
<dbReference type="NCBIfam" id="TIGR01129">
    <property type="entry name" value="secD"/>
    <property type="match status" value="1"/>
</dbReference>
<evidence type="ECO:0000259" key="13">
    <source>
        <dbReference type="Pfam" id="PF22599"/>
    </source>
</evidence>
<comment type="subunit">
    <text evidence="9">Forms a complex with SecF. Part of the essential Sec protein translocation apparatus which comprises SecA, SecYEG and auxiliary proteins SecDF. Other proteins may also be involved.</text>
</comment>
<gene>
    <name evidence="9 14" type="primary">secD</name>
    <name evidence="14" type="ORF">ACFQ3U_02475</name>
</gene>
<name>A0ABW3TKL4_9MICO</name>
<feature type="region of interest" description="Disordered" evidence="10">
    <location>
        <begin position="589"/>
        <end position="616"/>
    </location>
</feature>
<dbReference type="InterPro" id="IPR054384">
    <property type="entry name" value="SecDF_P1_head"/>
</dbReference>
<dbReference type="InterPro" id="IPR048631">
    <property type="entry name" value="SecD_1st"/>
</dbReference>
<evidence type="ECO:0000256" key="7">
    <source>
        <dbReference type="ARBA" id="ARBA00023010"/>
    </source>
</evidence>
<feature type="compositionally biased region" description="Acidic residues" evidence="10">
    <location>
        <begin position="177"/>
        <end position="189"/>
    </location>
</feature>
<evidence type="ECO:0000259" key="12">
    <source>
        <dbReference type="Pfam" id="PF21760"/>
    </source>
</evidence>
<feature type="domain" description="SecDF P1 head subdomain" evidence="13">
    <location>
        <begin position="258"/>
        <end position="367"/>
    </location>
</feature>
<evidence type="ECO:0000259" key="11">
    <source>
        <dbReference type="Pfam" id="PF02355"/>
    </source>
</evidence>
<feature type="transmembrane region" description="Helical" evidence="9">
    <location>
        <begin position="493"/>
        <end position="512"/>
    </location>
</feature>
<evidence type="ECO:0000256" key="1">
    <source>
        <dbReference type="ARBA" id="ARBA00004651"/>
    </source>
</evidence>
<dbReference type="InterPro" id="IPR022813">
    <property type="entry name" value="SecD/SecF_arch_bac"/>
</dbReference>
<feature type="domain" description="Protein translocase subunit SecDF P1" evidence="12">
    <location>
        <begin position="73"/>
        <end position="129"/>
    </location>
</feature>
<evidence type="ECO:0000313" key="14">
    <source>
        <dbReference type="EMBL" id="MFD1200759.1"/>
    </source>
</evidence>
<proteinExistence type="inferred from homology"/>
<keyword evidence="5 9" id="KW-0653">Protein transport</keyword>
<evidence type="ECO:0000256" key="9">
    <source>
        <dbReference type="HAMAP-Rule" id="MF_01463"/>
    </source>
</evidence>
<keyword evidence="6 9" id="KW-1133">Transmembrane helix</keyword>
<comment type="caution">
    <text evidence="14">The sequence shown here is derived from an EMBL/GenBank/DDBJ whole genome shotgun (WGS) entry which is preliminary data.</text>
</comment>
<dbReference type="Pfam" id="PF21760">
    <property type="entry name" value="SecD_1st"/>
    <property type="match status" value="1"/>
</dbReference>
<comment type="subcellular location">
    <subcellularLocation>
        <location evidence="1 9">Cell membrane</location>
        <topology evidence="1 9">Multi-pass membrane protein</topology>
    </subcellularLocation>
</comment>
<dbReference type="RefSeq" id="WP_343959265.1">
    <property type="nucleotide sequence ID" value="NZ_BAAAKZ010000003.1"/>
</dbReference>
<evidence type="ECO:0000313" key="15">
    <source>
        <dbReference type="Proteomes" id="UP001597181"/>
    </source>
</evidence>
<feature type="domain" description="Protein export membrane protein SecD/SecF C-terminal" evidence="11">
    <location>
        <begin position="369"/>
        <end position="544"/>
    </location>
</feature>
<keyword evidence="7 9" id="KW-0811">Translocation</keyword>
<dbReference type="Gene3D" id="3.30.1360.200">
    <property type="match status" value="1"/>
</dbReference>
<evidence type="ECO:0000256" key="6">
    <source>
        <dbReference type="ARBA" id="ARBA00022989"/>
    </source>
</evidence>
<protein>
    <recommendedName>
        <fullName evidence="9">Protein translocase subunit SecD</fullName>
    </recommendedName>
</protein>
<dbReference type="InterPro" id="IPR005791">
    <property type="entry name" value="SecD"/>
</dbReference>
<dbReference type="InterPro" id="IPR055344">
    <property type="entry name" value="SecD_SecF_C_bact"/>
</dbReference>
<keyword evidence="8 9" id="KW-0472">Membrane</keyword>
<dbReference type="NCBIfam" id="TIGR00916">
    <property type="entry name" value="2A0604s01"/>
    <property type="match status" value="1"/>
</dbReference>
<dbReference type="HAMAP" id="MF_01463_B">
    <property type="entry name" value="SecD_B"/>
    <property type="match status" value="1"/>
</dbReference>
<keyword evidence="2 9" id="KW-0813">Transport</keyword>